<accession>A0A0F7SS98</accession>
<proteinExistence type="predicted"/>
<evidence type="ECO:0000259" key="2">
    <source>
        <dbReference type="PROSITE" id="PS50053"/>
    </source>
</evidence>
<dbReference type="PROSITE" id="PS50053">
    <property type="entry name" value="UBIQUITIN_2"/>
    <property type="match status" value="1"/>
</dbReference>
<protein>
    <submittedName>
        <fullName evidence="3">Ubiquitin domain</fullName>
    </submittedName>
</protein>
<evidence type="ECO:0000256" key="1">
    <source>
        <dbReference type="SAM" id="MobiDB-lite"/>
    </source>
</evidence>
<name>A0A0F7SS98_PHARH</name>
<dbReference type="InterPro" id="IPR000626">
    <property type="entry name" value="Ubiquitin-like_dom"/>
</dbReference>
<sequence>MSIDQREFIRSYIDTIASQPIALPDDFQTPPEKKPRKAPLVTIDVAELPKSVEAAPSDSKPAQDSITLTVKSLKPALVYHLSNVSLSDPISSLKSQLAAQPDAPPPSHQRLLLKGKALADSKLLKEYDIVDGASLVLMIKAGWIPGGDSSAQSSAASGEIKSEEPPVDPTAKSAIPTLTISTDTSSTAIPLPTTTQPSASAHDLHPAEASFHARLADPAFWQALHTFGLGQFEKEQDAEGFWEGCLLGLKSRMTESEVARARDTTGITGMGGGIGL</sequence>
<evidence type="ECO:0000313" key="3">
    <source>
        <dbReference type="EMBL" id="CED83420.1"/>
    </source>
</evidence>
<feature type="region of interest" description="Disordered" evidence="1">
    <location>
        <begin position="148"/>
        <end position="173"/>
    </location>
</feature>
<dbReference type="InterPro" id="IPR029071">
    <property type="entry name" value="Ubiquitin-like_domsf"/>
</dbReference>
<organism evidence="3">
    <name type="scientific">Phaffia rhodozyma</name>
    <name type="common">Yeast</name>
    <name type="synonym">Xanthophyllomyces dendrorhous</name>
    <dbReference type="NCBI Taxonomy" id="264483"/>
    <lineage>
        <taxon>Eukaryota</taxon>
        <taxon>Fungi</taxon>
        <taxon>Dikarya</taxon>
        <taxon>Basidiomycota</taxon>
        <taxon>Agaricomycotina</taxon>
        <taxon>Tremellomycetes</taxon>
        <taxon>Cystofilobasidiales</taxon>
        <taxon>Mrakiaceae</taxon>
        <taxon>Phaffia</taxon>
    </lineage>
</organism>
<dbReference type="EMBL" id="LN483142">
    <property type="protein sequence ID" value="CED83420.1"/>
    <property type="molecule type" value="Genomic_DNA"/>
</dbReference>
<reference evidence="3" key="1">
    <citation type="submission" date="2014-08" db="EMBL/GenBank/DDBJ databases">
        <authorList>
            <person name="Sharma Rahul"/>
            <person name="Thines Marco"/>
        </authorList>
    </citation>
    <scope>NUCLEOTIDE SEQUENCE</scope>
</reference>
<dbReference type="Gene3D" id="3.10.20.90">
    <property type="entry name" value="Phosphatidylinositol 3-kinase Catalytic Subunit, Chain A, domain 1"/>
    <property type="match status" value="1"/>
</dbReference>
<dbReference type="AlphaFoldDB" id="A0A0F7SS98"/>
<feature type="domain" description="Ubiquitin-like" evidence="2">
    <location>
        <begin position="66"/>
        <end position="140"/>
    </location>
</feature>
<dbReference type="Pfam" id="PF00240">
    <property type="entry name" value="ubiquitin"/>
    <property type="match status" value="1"/>
</dbReference>
<dbReference type="SMART" id="SM00213">
    <property type="entry name" value="UBQ"/>
    <property type="match status" value="1"/>
</dbReference>
<dbReference type="SUPFAM" id="SSF54236">
    <property type="entry name" value="Ubiquitin-like"/>
    <property type="match status" value="1"/>
</dbReference>